<dbReference type="OrthoDB" id="5769716at2"/>
<keyword evidence="3" id="KW-1185">Reference proteome</keyword>
<dbReference type="KEGG" id="cbx:Cenrod_1201"/>
<evidence type="ECO:0000259" key="1">
    <source>
        <dbReference type="Pfam" id="PF02518"/>
    </source>
</evidence>
<dbReference type="PATRIC" id="fig|946483.4.peg.1203"/>
<accession>U5NAK5</accession>
<dbReference type="CDD" id="cd16934">
    <property type="entry name" value="HATPase_RsbT-like"/>
    <property type="match status" value="1"/>
</dbReference>
<evidence type="ECO:0000313" key="3">
    <source>
        <dbReference type="Proteomes" id="UP000017184"/>
    </source>
</evidence>
<protein>
    <submittedName>
        <fullName evidence="2">Anti-sigma regulatory factor</fullName>
    </submittedName>
</protein>
<organism evidence="2 3">
    <name type="scientific">Candidatus Symbiobacter mobilis CR</name>
    <dbReference type="NCBI Taxonomy" id="946483"/>
    <lineage>
        <taxon>Bacteria</taxon>
        <taxon>Pseudomonadati</taxon>
        <taxon>Pseudomonadota</taxon>
        <taxon>Betaproteobacteria</taxon>
        <taxon>Burkholderiales</taxon>
        <taxon>Comamonadaceae</taxon>
    </lineage>
</organism>
<dbReference type="InterPro" id="IPR003594">
    <property type="entry name" value="HATPase_dom"/>
</dbReference>
<dbReference type="AlphaFoldDB" id="U5NAK5"/>
<dbReference type="Pfam" id="PF02518">
    <property type="entry name" value="HATPase_c"/>
    <property type="match status" value="1"/>
</dbReference>
<dbReference type="Proteomes" id="UP000017184">
    <property type="component" value="Chromosome"/>
</dbReference>
<dbReference type="eggNOG" id="COG2172">
    <property type="taxonomic scope" value="Bacteria"/>
</dbReference>
<dbReference type="InterPro" id="IPR036890">
    <property type="entry name" value="HATPase_C_sf"/>
</dbReference>
<evidence type="ECO:0000313" key="2">
    <source>
        <dbReference type="EMBL" id="AGX87293.1"/>
    </source>
</evidence>
<sequence>MHSQIPSESVRILSPPDIVQARTTARRMAAGIGFGIADQIRLATAVSELTRNVLQYAGIGVCSFEDASDGTQIRLRATVEDNGPGILDIGMAMKDGFSTSHGLGAGLPGTRRLMDVFYIESVPGLTRIIITLERERLLESSK</sequence>
<gene>
    <name evidence="2" type="ORF">Cenrod_1201</name>
</gene>
<proteinExistence type="predicted"/>
<dbReference type="Gene3D" id="3.30.565.10">
    <property type="entry name" value="Histidine kinase-like ATPase, C-terminal domain"/>
    <property type="match status" value="1"/>
</dbReference>
<dbReference type="STRING" id="946483.Cenrod_1201"/>
<feature type="domain" description="Histidine kinase/HSP90-like ATPase" evidence="1">
    <location>
        <begin position="38"/>
        <end position="134"/>
    </location>
</feature>
<name>U5NAK5_9BURK</name>
<dbReference type="HOGENOM" id="CLU_129722_1_0_4"/>
<dbReference type="SUPFAM" id="SSF55874">
    <property type="entry name" value="ATPase domain of HSP90 chaperone/DNA topoisomerase II/histidine kinase"/>
    <property type="match status" value="1"/>
</dbReference>
<dbReference type="EMBL" id="CP004885">
    <property type="protein sequence ID" value="AGX87293.1"/>
    <property type="molecule type" value="Genomic_DNA"/>
</dbReference>
<reference evidence="2 3" key="1">
    <citation type="journal article" date="2013" name="Genome Biol.">
        <title>Genomic analysis reveals key aspects of prokaryotic symbiosis in the phototrophic consortium "Chlorochromatium aggregatum".</title>
        <authorList>
            <person name="Liu Z."/>
            <person name="Muller J."/>
            <person name="Li T."/>
            <person name="Alvey R.M."/>
            <person name="Vogl K."/>
            <person name="Frigaard N.U."/>
            <person name="Rockwell N.C."/>
            <person name="Boyd E.S."/>
            <person name="Tomsho L.P."/>
            <person name="Schuster S.C."/>
            <person name="Henke P."/>
            <person name="Rohde M."/>
            <person name="Overmann J."/>
            <person name="Bryant D.A."/>
        </authorList>
    </citation>
    <scope>NUCLEOTIDE SEQUENCE [LARGE SCALE GENOMIC DNA]</scope>
    <source>
        <strain evidence="2">CR</strain>
    </source>
</reference>